<reference evidence="2" key="1">
    <citation type="journal article" date="2017" name="BMC Genomics">
        <title>Gapless genome assembly of Colletotrichum higginsianum reveals chromosome structure and association of transposable elements with secondary metabolite gene clusters.</title>
        <authorList>
            <person name="Dallery J.-F."/>
            <person name="Lapalu N."/>
            <person name="Zampounis A."/>
            <person name="Pigne S."/>
            <person name="Luyten I."/>
            <person name="Amselem J."/>
            <person name="Wittenberg A.H.J."/>
            <person name="Zhou S."/>
            <person name="de Queiroz M.V."/>
            <person name="Robin G.P."/>
            <person name="Auger A."/>
            <person name="Hainaut M."/>
            <person name="Henrissat B."/>
            <person name="Kim K.-T."/>
            <person name="Lee Y.-H."/>
            <person name="Lespinet O."/>
            <person name="Schwartz D.C."/>
            <person name="Thon M.R."/>
            <person name="O'Connell R.J."/>
        </authorList>
    </citation>
    <scope>NUCLEOTIDE SEQUENCE [LARGE SCALE GENOMIC DNA]</scope>
    <source>
        <strain evidence="2">IMI 349063</strain>
    </source>
</reference>
<sequence>MCKFIFKDNGKIMLDVRDVKKWTSCRFAGFAVSEAGMTELKGNQSHAKTVRNTGQVFTDGKIGKEDVLMDGLRAEDIVH</sequence>
<name>A0A1B7XXV6_COLHI</name>
<dbReference type="RefSeq" id="XP_018153103.1">
    <property type="nucleotide sequence ID" value="XM_018306262.1"/>
</dbReference>
<dbReference type="KEGG" id="chig:CH63R_11288"/>
<accession>A0A1B7XXV6</accession>
<dbReference type="VEuPathDB" id="FungiDB:CH63R_11288"/>
<dbReference type="Proteomes" id="UP000092177">
    <property type="component" value="Chromosome 8"/>
</dbReference>
<dbReference type="OrthoDB" id="2322999at2759"/>
<protein>
    <submittedName>
        <fullName evidence="1">Uncharacterized protein</fullName>
    </submittedName>
</protein>
<evidence type="ECO:0000313" key="2">
    <source>
        <dbReference type="Proteomes" id="UP000092177"/>
    </source>
</evidence>
<dbReference type="EMBL" id="LTAN01000008">
    <property type="protein sequence ID" value="OBR04585.1"/>
    <property type="molecule type" value="Genomic_DNA"/>
</dbReference>
<gene>
    <name evidence="1" type="ORF">CH63R_11288</name>
</gene>
<dbReference type="AlphaFoldDB" id="A0A1B7XXV6"/>
<comment type="caution">
    <text evidence="1">The sequence shown here is derived from an EMBL/GenBank/DDBJ whole genome shotgun (WGS) entry which is preliminary data.</text>
</comment>
<evidence type="ECO:0000313" key="1">
    <source>
        <dbReference type="EMBL" id="OBR04585.1"/>
    </source>
</evidence>
<dbReference type="GeneID" id="28870369"/>
<proteinExistence type="predicted"/>
<organism evidence="1 2">
    <name type="scientific">Colletotrichum higginsianum (strain IMI 349063)</name>
    <name type="common">Crucifer anthracnose fungus</name>
    <dbReference type="NCBI Taxonomy" id="759273"/>
    <lineage>
        <taxon>Eukaryota</taxon>
        <taxon>Fungi</taxon>
        <taxon>Dikarya</taxon>
        <taxon>Ascomycota</taxon>
        <taxon>Pezizomycotina</taxon>
        <taxon>Sordariomycetes</taxon>
        <taxon>Hypocreomycetidae</taxon>
        <taxon>Glomerellales</taxon>
        <taxon>Glomerellaceae</taxon>
        <taxon>Colletotrichum</taxon>
        <taxon>Colletotrichum destructivum species complex</taxon>
    </lineage>
</organism>
<keyword evidence="2" id="KW-1185">Reference proteome</keyword>